<keyword evidence="3" id="KW-1185">Reference proteome</keyword>
<gene>
    <name evidence="2" type="ORF">FHS77_002832</name>
</gene>
<protein>
    <submittedName>
        <fullName evidence="2">Glycosyltransferase involved in cell wall biosynthesis</fullName>
    </submittedName>
</protein>
<sequence length="303" mass="34203">MLQKLLSSYEALICPAASELSFVIVENSDKKTLEPIVESFRKQVAPLDVIYKCEPVLGIASARNRVLNYAIDHGYDLLTFADDDEEVEPQWLIELLKERDASDLDIVGSPVRFATPESKLTLWQKIVWQGVNQVNQGAEARALEIYKEGKADRLKLATGSWLGNLSFFRSTGLRFDASLGQAGGEDWQLWQEAKDLGALTGWTPYAIAYESIPVSRLKLNYYYRRNRDHTRMVYRERVKNGRAGRTFGSVLSRIYKVLVSTILLPFHRERGLLTIASNLGSLVGFIEGARGKISMHYSEIDGH</sequence>
<evidence type="ECO:0000259" key="1">
    <source>
        <dbReference type="Pfam" id="PF00535"/>
    </source>
</evidence>
<evidence type="ECO:0000313" key="3">
    <source>
        <dbReference type="Proteomes" id="UP000555393"/>
    </source>
</evidence>
<evidence type="ECO:0000313" key="2">
    <source>
        <dbReference type="EMBL" id="MBB6262260.1"/>
    </source>
</evidence>
<dbReference type="Proteomes" id="UP000555393">
    <property type="component" value="Unassembled WGS sequence"/>
</dbReference>
<name>A0A841LZK6_9HYPH</name>
<dbReference type="Pfam" id="PF00535">
    <property type="entry name" value="Glycos_transf_2"/>
    <property type="match status" value="1"/>
</dbReference>
<dbReference type="AlphaFoldDB" id="A0A841LZK6"/>
<reference evidence="2 3" key="1">
    <citation type="submission" date="2020-08" db="EMBL/GenBank/DDBJ databases">
        <title>Genomic Encyclopedia of Type Strains, Phase IV (KMG-IV): sequencing the most valuable type-strain genomes for metagenomic binning, comparative biology and taxonomic classification.</title>
        <authorList>
            <person name="Goeker M."/>
        </authorList>
    </citation>
    <scope>NUCLEOTIDE SEQUENCE [LARGE SCALE GENOMIC DNA]</scope>
    <source>
        <strain evidence="2 3">DSM 22336</strain>
    </source>
</reference>
<dbReference type="InterPro" id="IPR029044">
    <property type="entry name" value="Nucleotide-diphossugar_trans"/>
</dbReference>
<feature type="domain" description="Glycosyltransferase 2-like" evidence="1">
    <location>
        <begin position="19"/>
        <end position="126"/>
    </location>
</feature>
<organism evidence="2 3">
    <name type="scientific">Paenochrobactrum gallinarii</name>
    <dbReference type="NCBI Taxonomy" id="643673"/>
    <lineage>
        <taxon>Bacteria</taxon>
        <taxon>Pseudomonadati</taxon>
        <taxon>Pseudomonadota</taxon>
        <taxon>Alphaproteobacteria</taxon>
        <taxon>Hyphomicrobiales</taxon>
        <taxon>Brucellaceae</taxon>
        <taxon>Paenochrobactrum</taxon>
    </lineage>
</organism>
<accession>A0A841LZK6</accession>
<dbReference type="Gene3D" id="3.90.550.10">
    <property type="entry name" value="Spore Coat Polysaccharide Biosynthesis Protein SpsA, Chain A"/>
    <property type="match status" value="1"/>
</dbReference>
<dbReference type="EMBL" id="JACIIU010000020">
    <property type="protein sequence ID" value="MBB6262260.1"/>
    <property type="molecule type" value="Genomic_DNA"/>
</dbReference>
<keyword evidence="2" id="KW-0808">Transferase</keyword>
<proteinExistence type="predicted"/>
<dbReference type="GO" id="GO:0016740">
    <property type="term" value="F:transferase activity"/>
    <property type="evidence" value="ECO:0007669"/>
    <property type="project" value="UniProtKB-KW"/>
</dbReference>
<dbReference type="SUPFAM" id="SSF53448">
    <property type="entry name" value="Nucleotide-diphospho-sugar transferases"/>
    <property type="match status" value="1"/>
</dbReference>
<dbReference type="InterPro" id="IPR001173">
    <property type="entry name" value="Glyco_trans_2-like"/>
</dbReference>
<comment type="caution">
    <text evidence="2">The sequence shown here is derived from an EMBL/GenBank/DDBJ whole genome shotgun (WGS) entry which is preliminary data.</text>
</comment>
<dbReference type="CDD" id="cd00761">
    <property type="entry name" value="Glyco_tranf_GTA_type"/>
    <property type="match status" value="1"/>
</dbReference>